<feature type="domain" description="N-acetyltransferase" evidence="4">
    <location>
        <begin position="204"/>
        <end position="338"/>
    </location>
</feature>
<evidence type="ECO:0000256" key="1">
    <source>
        <dbReference type="ARBA" id="ARBA00008694"/>
    </source>
</evidence>
<evidence type="ECO:0000256" key="2">
    <source>
        <dbReference type="ARBA" id="ARBA00022679"/>
    </source>
</evidence>
<dbReference type="EnsemblMetazoa" id="XM_011410228.2">
    <property type="protein sequence ID" value="XP_011408530.2"/>
    <property type="gene ID" value="LOC105315538"/>
</dbReference>
<evidence type="ECO:0000259" key="4">
    <source>
        <dbReference type="PROSITE" id="PS51186"/>
    </source>
</evidence>
<dbReference type="Pfam" id="PF00583">
    <property type="entry name" value="Acetyltransf_1"/>
    <property type="match status" value="1"/>
</dbReference>
<dbReference type="RefSeq" id="XP_011408530.2">
    <property type="nucleotide sequence ID" value="XM_011410228.2"/>
</dbReference>
<dbReference type="CDD" id="cd04301">
    <property type="entry name" value="NAT_SF"/>
    <property type="match status" value="1"/>
</dbReference>
<evidence type="ECO:0000313" key="6">
    <source>
        <dbReference type="Proteomes" id="UP000007879"/>
    </source>
</evidence>
<feature type="domain" description="N-acetyltransferase" evidence="4">
    <location>
        <begin position="12"/>
        <end position="167"/>
    </location>
</feature>
<sequence>MASAIINSVAIVECLEASVEDFESIWELIQEYGDQTDRWVSKEGLKFAAFKEKSFEYIIAKYNGKVVGIASLYYLHYYWYGKSMCIDEIITFKSHLFTDEDVVTLLLQKAMEILLKRNCHTLCLILLESDLSQFTKLGGEVEIGFKILRISKIAINQFAKEKSELNKHYLIRAGVKEDIPSLLYLIQCSAVFQGEPLLLDANEKMISEDTFDKKQIGAIVIEADAIASVESDKDGADVSPAVEMPHNPRIIGMVLYYTFYCKRRGKVLHFTRLFVKERHRKQGLGTELMRECTKRAIMEGCEEINGKINEQSTKLIKFYEKLGGVILTNYVTMNFSRDCLLGSLKM</sequence>
<name>A0AAN0IS93_AMPQE</name>
<dbReference type="InterPro" id="IPR016181">
    <property type="entry name" value="Acyl_CoA_acyltransferase"/>
</dbReference>
<reference evidence="5" key="2">
    <citation type="submission" date="2024-06" db="UniProtKB">
        <authorList>
            <consortium name="EnsemblMetazoa"/>
        </authorList>
    </citation>
    <scope>IDENTIFICATION</scope>
</reference>
<dbReference type="PANTHER" id="PTHR10545:SF29">
    <property type="entry name" value="GH14572P-RELATED"/>
    <property type="match status" value="1"/>
</dbReference>
<dbReference type="SUPFAM" id="SSF55729">
    <property type="entry name" value="Acyl-CoA N-acyltransferases (Nat)"/>
    <property type="match status" value="2"/>
</dbReference>
<dbReference type="GeneID" id="105315538"/>
<keyword evidence="2" id="KW-0808">Transferase</keyword>
<dbReference type="KEGG" id="aqu:105315538"/>
<dbReference type="Proteomes" id="UP000007879">
    <property type="component" value="Unassembled WGS sequence"/>
</dbReference>
<keyword evidence="3" id="KW-0012">Acyltransferase</keyword>
<accession>A0AAN0IS93</accession>
<proteinExistence type="inferred from homology"/>
<comment type="similarity">
    <text evidence="1">Belongs to the acetyltransferase family.</text>
</comment>
<dbReference type="PANTHER" id="PTHR10545">
    <property type="entry name" value="DIAMINE N-ACETYLTRANSFERASE"/>
    <property type="match status" value="1"/>
</dbReference>
<keyword evidence="6" id="KW-1185">Reference proteome</keyword>
<organism evidence="5 6">
    <name type="scientific">Amphimedon queenslandica</name>
    <name type="common">Sponge</name>
    <dbReference type="NCBI Taxonomy" id="400682"/>
    <lineage>
        <taxon>Eukaryota</taxon>
        <taxon>Metazoa</taxon>
        <taxon>Porifera</taxon>
        <taxon>Demospongiae</taxon>
        <taxon>Heteroscleromorpha</taxon>
        <taxon>Haplosclerida</taxon>
        <taxon>Niphatidae</taxon>
        <taxon>Amphimedon</taxon>
    </lineage>
</organism>
<dbReference type="GO" id="GO:0008080">
    <property type="term" value="F:N-acetyltransferase activity"/>
    <property type="evidence" value="ECO:0007669"/>
    <property type="project" value="UniProtKB-ARBA"/>
</dbReference>
<dbReference type="Gene3D" id="3.40.630.30">
    <property type="match status" value="2"/>
</dbReference>
<dbReference type="AlphaFoldDB" id="A0AAN0IS93"/>
<evidence type="ECO:0000313" key="5">
    <source>
        <dbReference type="EnsemblMetazoa" id="XP_011408530.2"/>
    </source>
</evidence>
<dbReference type="InterPro" id="IPR051016">
    <property type="entry name" value="Diverse_Substrate_AcTransf"/>
</dbReference>
<protein>
    <recommendedName>
        <fullName evidence="4">N-acetyltransferase domain-containing protein</fullName>
    </recommendedName>
</protein>
<reference evidence="6" key="1">
    <citation type="journal article" date="2010" name="Nature">
        <title>The Amphimedon queenslandica genome and the evolution of animal complexity.</title>
        <authorList>
            <person name="Srivastava M."/>
            <person name="Simakov O."/>
            <person name="Chapman J."/>
            <person name="Fahey B."/>
            <person name="Gauthier M.E."/>
            <person name="Mitros T."/>
            <person name="Richards G.S."/>
            <person name="Conaco C."/>
            <person name="Dacre M."/>
            <person name="Hellsten U."/>
            <person name="Larroux C."/>
            <person name="Putnam N.H."/>
            <person name="Stanke M."/>
            <person name="Adamska M."/>
            <person name="Darling A."/>
            <person name="Degnan S.M."/>
            <person name="Oakley T.H."/>
            <person name="Plachetzki D.C."/>
            <person name="Zhai Y."/>
            <person name="Adamski M."/>
            <person name="Calcino A."/>
            <person name="Cummins S.F."/>
            <person name="Goodstein D.M."/>
            <person name="Harris C."/>
            <person name="Jackson D.J."/>
            <person name="Leys S.P."/>
            <person name="Shu S."/>
            <person name="Woodcroft B.J."/>
            <person name="Vervoort M."/>
            <person name="Kosik K.S."/>
            <person name="Manning G."/>
            <person name="Degnan B.M."/>
            <person name="Rokhsar D.S."/>
        </authorList>
    </citation>
    <scope>NUCLEOTIDE SEQUENCE [LARGE SCALE GENOMIC DNA]</scope>
</reference>
<evidence type="ECO:0000256" key="3">
    <source>
        <dbReference type="ARBA" id="ARBA00023315"/>
    </source>
</evidence>
<dbReference type="PROSITE" id="PS51186">
    <property type="entry name" value="GNAT"/>
    <property type="match status" value="2"/>
</dbReference>
<dbReference type="InterPro" id="IPR000182">
    <property type="entry name" value="GNAT_dom"/>
</dbReference>